<protein>
    <submittedName>
        <fullName evidence="1">22767_t:CDS:1</fullName>
    </submittedName>
</protein>
<name>A0ABN7W4R4_GIGMA</name>
<sequence>NGPSGETKRIFLESRPSIFFVKFKYRNSSTAHHEYELRLNEALKEEPESEKLLTLHSKLKNGEFRDEWQRFKERNTNPIVKKRIYGTDESVDKLATTDNFKGEMSSLTPLAEIDNIRKKERKNDEFESDVYETIRNGKTWIIHGTDVCDELEKWKQGKSRSRTDLAFYDIVDITPGSNSDFIRSLQNDVVEEMRQSKEFTKPKMDNADGMKDFIIKFTEAKDFRRFVNECFSSMQVNERTKFIWDYIYMLTESFERDNDLSDDNLSEFGYREIFFSPLIRYLFRGTHKTIKIDFGEKSLFASSEDRNREKTDGEDRNFGRKIDIIWSMKSSDLEFAVGEISGPPNKINHAHFFNDKIKIAKMLKELLERSLLDLRSYIHDACTRTPPDKEDE</sequence>
<proteinExistence type="predicted"/>
<reference evidence="1 2" key="1">
    <citation type="submission" date="2021-06" db="EMBL/GenBank/DDBJ databases">
        <authorList>
            <person name="Kallberg Y."/>
            <person name="Tangrot J."/>
            <person name="Rosling A."/>
        </authorList>
    </citation>
    <scope>NUCLEOTIDE SEQUENCE [LARGE SCALE GENOMIC DNA]</scope>
    <source>
        <strain evidence="1 2">120-4 pot B 10/14</strain>
    </source>
</reference>
<gene>
    <name evidence="1" type="ORF">GMARGA_LOCUS26412</name>
</gene>
<accession>A0ABN7W4R4</accession>
<evidence type="ECO:0000313" key="1">
    <source>
        <dbReference type="EMBL" id="CAG8815930.1"/>
    </source>
</evidence>
<feature type="non-terminal residue" evidence="1">
    <location>
        <position position="392"/>
    </location>
</feature>
<feature type="non-terminal residue" evidence="1">
    <location>
        <position position="1"/>
    </location>
</feature>
<comment type="caution">
    <text evidence="1">The sequence shown here is derived from an EMBL/GenBank/DDBJ whole genome shotgun (WGS) entry which is preliminary data.</text>
</comment>
<dbReference type="Proteomes" id="UP000789901">
    <property type="component" value="Unassembled WGS sequence"/>
</dbReference>
<dbReference type="EMBL" id="CAJVQB010030698">
    <property type="protein sequence ID" value="CAG8815930.1"/>
    <property type="molecule type" value="Genomic_DNA"/>
</dbReference>
<evidence type="ECO:0000313" key="2">
    <source>
        <dbReference type="Proteomes" id="UP000789901"/>
    </source>
</evidence>
<keyword evidence="2" id="KW-1185">Reference proteome</keyword>
<organism evidence="1 2">
    <name type="scientific">Gigaspora margarita</name>
    <dbReference type="NCBI Taxonomy" id="4874"/>
    <lineage>
        <taxon>Eukaryota</taxon>
        <taxon>Fungi</taxon>
        <taxon>Fungi incertae sedis</taxon>
        <taxon>Mucoromycota</taxon>
        <taxon>Glomeromycotina</taxon>
        <taxon>Glomeromycetes</taxon>
        <taxon>Diversisporales</taxon>
        <taxon>Gigasporaceae</taxon>
        <taxon>Gigaspora</taxon>
    </lineage>
</organism>